<proteinExistence type="predicted"/>
<protein>
    <submittedName>
        <fullName evidence="5">AraC family transcriptional regulator</fullName>
    </submittedName>
</protein>
<evidence type="ECO:0000256" key="3">
    <source>
        <dbReference type="ARBA" id="ARBA00023163"/>
    </source>
</evidence>
<keyword evidence="1" id="KW-0805">Transcription regulation</keyword>
<dbReference type="InterPro" id="IPR020449">
    <property type="entry name" value="Tscrpt_reg_AraC-type_HTH"/>
</dbReference>
<dbReference type="PROSITE" id="PS00041">
    <property type="entry name" value="HTH_ARAC_FAMILY_1"/>
    <property type="match status" value="1"/>
</dbReference>
<evidence type="ECO:0000313" key="5">
    <source>
        <dbReference type="EMBL" id="MBD2845001.1"/>
    </source>
</evidence>
<dbReference type="InterPro" id="IPR014710">
    <property type="entry name" value="RmlC-like_jellyroll"/>
</dbReference>
<comment type="caution">
    <text evidence="5">The sequence shown here is derived from an EMBL/GenBank/DDBJ whole genome shotgun (WGS) entry which is preliminary data.</text>
</comment>
<dbReference type="AlphaFoldDB" id="A0A927BSA6"/>
<dbReference type="PANTHER" id="PTHR43280:SF2">
    <property type="entry name" value="HTH-TYPE TRANSCRIPTIONAL REGULATOR EXSA"/>
    <property type="match status" value="1"/>
</dbReference>
<evidence type="ECO:0000256" key="1">
    <source>
        <dbReference type="ARBA" id="ARBA00023015"/>
    </source>
</evidence>
<organism evidence="5 6">
    <name type="scientific">Paenibacillus sabuli</name>
    <dbReference type="NCBI Taxonomy" id="2772509"/>
    <lineage>
        <taxon>Bacteria</taxon>
        <taxon>Bacillati</taxon>
        <taxon>Bacillota</taxon>
        <taxon>Bacilli</taxon>
        <taxon>Bacillales</taxon>
        <taxon>Paenibacillaceae</taxon>
        <taxon>Paenibacillus</taxon>
    </lineage>
</organism>
<dbReference type="SMART" id="SM00342">
    <property type="entry name" value="HTH_ARAC"/>
    <property type="match status" value="1"/>
</dbReference>
<dbReference type="PANTHER" id="PTHR43280">
    <property type="entry name" value="ARAC-FAMILY TRANSCRIPTIONAL REGULATOR"/>
    <property type="match status" value="1"/>
</dbReference>
<dbReference type="Proteomes" id="UP000621560">
    <property type="component" value="Unassembled WGS sequence"/>
</dbReference>
<evidence type="ECO:0000313" key="6">
    <source>
        <dbReference type="Proteomes" id="UP000621560"/>
    </source>
</evidence>
<dbReference type="InterPro" id="IPR018060">
    <property type="entry name" value="HTH_AraC"/>
</dbReference>
<dbReference type="Gene3D" id="1.10.10.60">
    <property type="entry name" value="Homeodomain-like"/>
    <property type="match status" value="2"/>
</dbReference>
<gene>
    <name evidence="5" type="ORF">IDH44_07350</name>
</gene>
<dbReference type="InterPro" id="IPR037923">
    <property type="entry name" value="HTH-like"/>
</dbReference>
<sequence>MNEAVLRGAVIVLASRSVIHTNRINYRFRDDQPIHALFHSHPEYEIYYFHEGSCSYLIGDKLFELAPGDLILMHGMTLHCANIDKSRSYVRSVCHFNPAYITETVQIPGTAELIEPFRQLQNVRLRLNAQQREEAEALLRRMSDCNVPQDKLAYFRFHLAFYELLAFVYRLCEEMVERSDGQSSEKLQHVQDIITFVEHRYMEDIHLDDLESALHLNRHYLAKLFKSVTGVTIFNYLFERRINQSRILMTMQPDVSLTDISYQVGFKHPAHFSRVFKKYVGETPEKYRRLLMQT</sequence>
<dbReference type="Pfam" id="PF12833">
    <property type="entry name" value="HTH_18"/>
    <property type="match status" value="1"/>
</dbReference>
<keyword evidence="6" id="KW-1185">Reference proteome</keyword>
<keyword evidence="3" id="KW-0804">Transcription</keyword>
<dbReference type="InterPro" id="IPR018062">
    <property type="entry name" value="HTH_AraC-typ_CS"/>
</dbReference>
<dbReference type="SUPFAM" id="SSF51215">
    <property type="entry name" value="Regulatory protein AraC"/>
    <property type="match status" value="1"/>
</dbReference>
<dbReference type="SUPFAM" id="SSF46689">
    <property type="entry name" value="Homeodomain-like"/>
    <property type="match status" value="2"/>
</dbReference>
<evidence type="ECO:0000259" key="4">
    <source>
        <dbReference type="PROSITE" id="PS01124"/>
    </source>
</evidence>
<dbReference type="GO" id="GO:0043565">
    <property type="term" value="F:sequence-specific DNA binding"/>
    <property type="evidence" value="ECO:0007669"/>
    <property type="project" value="InterPro"/>
</dbReference>
<dbReference type="RefSeq" id="WP_190916176.1">
    <property type="nucleotide sequence ID" value="NZ_JACXIZ010000013.1"/>
</dbReference>
<dbReference type="PROSITE" id="PS01124">
    <property type="entry name" value="HTH_ARAC_FAMILY_2"/>
    <property type="match status" value="1"/>
</dbReference>
<dbReference type="InterPro" id="IPR003313">
    <property type="entry name" value="AraC-bd"/>
</dbReference>
<feature type="domain" description="HTH araC/xylS-type" evidence="4">
    <location>
        <begin position="191"/>
        <end position="290"/>
    </location>
</feature>
<dbReference type="GO" id="GO:0003700">
    <property type="term" value="F:DNA-binding transcription factor activity"/>
    <property type="evidence" value="ECO:0007669"/>
    <property type="project" value="InterPro"/>
</dbReference>
<name>A0A927BSA6_9BACL</name>
<reference evidence="5" key="1">
    <citation type="submission" date="2020-09" db="EMBL/GenBank/DDBJ databases">
        <title>A novel bacterium of genus Paenibacillus, isolated from South China Sea.</title>
        <authorList>
            <person name="Huang H."/>
            <person name="Mo K."/>
            <person name="Hu Y."/>
        </authorList>
    </citation>
    <scope>NUCLEOTIDE SEQUENCE</scope>
    <source>
        <strain evidence="5">IB182496</strain>
    </source>
</reference>
<dbReference type="EMBL" id="JACXIZ010000013">
    <property type="protein sequence ID" value="MBD2845001.1"/>
    <property type="molecule type" value="Genomic_DNA"/>
</dbReference>
<accession>A0A927BSA6</accession>
<dbReference type="InterPro" id="IPR009057">
    <property type="entry name" value="Homeodomain-like_sf"/>
</dbReference>
<dbReference type="PRINTS" id="PR00032">
    <property type="entry name" value="HTHARAC"/>
</dbReference>
<evidence type="ECO:0000256" key="2">
    <source>
        <dbReference type="ARBA" id="ARBA00023125"/>
    </source>
</evidence>
<dbReference type="Pfam" id="PF02311">
    <property type="entry name" value="AraC_binding"/>
    <property type="match status" value="1"/>
</dbReference>
<keyword evidence="2" id="KW-0238">DNA-binding</keyword>
<dbReference type="Gene3D" id="2.60.120.10">
    <property type="entry name" value="Jelly Rolls"/>
    <property type="match status" value="1"/>
</dbReference>